<name>A0A399FBP5_9DEIN</name>
<evidence type="ECO:0000256" key="1">
    <source>
        <dbReference type="SAM" id="Phobius"/>
    </source>
</evidence>
<organism evidence="2 3">
    <name type="scientific">Meiothermus granaticius NBRC 107808</name>
    <dbReference type="NCBI Taxonomy" id="1227551"/>
    <lineage>
        <taxon>Bacteria</taxon>
        <taxon>Thermotogati</taxon>
        <taxon>Deinococcota</taxon>
        <taxon>Deinococci</taxon>
        <taxon>Thermales</taxon>
        <taxon>Thermaceae</taxon>
        <taxon>Meiothermus</taxon>
    </lineage>
</organism>
<comment type="caution">
    <text evidence="2">The sequence shown here is derived from an EMBL/GenBank/DDBJ whole genome shotgun (WGS) entry which is preliminary data.</text>
</comment>
<protein>
    <submittedName>
        <fullName evidence="2">Uncharacterized protein</fullName>
    </submittedName>
</protein>
<sequence length="32" mass="3288">MRLLQDIALGAAIGFVAVLVINLIGRLAGVLP</sequence>
<evidence type="ECO:0000313" key="3">
    <source>
        <dbReference type="Proteomes" id="UP000266178"/>
    </source>
</evidence>
<gene>
    <name evidence="2" type="ORF">Mgrana_00110</name>
</gene>
<keyword evidence="1" id="KW-1133">Transmembrane helix</keyword>
<dbReference type="AlphaFoldDB" id="A0A399FBP5"/>
<feature type="transmembrane region" description="Helical" evidence="1">
    <location>
        <begin position="7"/>
        <end position="28"/>
    </location>
</feature>
<keyword evidence="1" id="KW-0472">Membrane</keyword>
<evidence type="ECO:0000313" key="2">
    <source>
        <dbReference type="EMBL" id="RIH94024.1"/>
    </source>
</evidence>
<dbReference type="EMBL" id="QWLB01000001">
    <property type="protein sequence ID" value="RIH94024.1"/>
    <property type="molecule type" value="Genomic_DNA"/>
</dbReference>
<dbReference type="Proteomes" id="UP000266178">
    <property type="component" value="Unassembled WGS sequence"/>
</dbReference>
<keyword evidence="1" id="KW-0812">Transmembrane</keyword>
<keyword evidence="3" id="KW-1185">Reference proteome</keyword>
<proteinExistence type="predicted"/>
<reference evidence="2 3" key="1">
    <citation type="submission" date="2018-08" db="EMBL/GenBank/DDBJ databases">
        <title>Meiothermus granaticius genome AF-68 sequencing project.</title>
        <authorList>
            <person name="Da Costa M.S."/>
            <person name="Albuquerque L."/>
            <person name="Raposo P."/>
            <person name="Froufe H.J.C."/>
            <person name="Barroso C.S."/>
            <person name="Egas C."/>
        </authorList>
    </citation>
    <scope>NUCLEOTIDE SEQUENCE [LARGE SCALE GENOMIC DNA]</scope>
    <source>
        <strain evidence="2 3">AF-68</strain>
    </source>
</reference>
<accession>A0A399FBP5</accession>